<evidence type="ECO:0000313" key="2">
    <source>
        <dbReference type="EMBL" id="KKM77896.1"/>
    </source>
</evidence>
<comment type="caution">
    <text evidence="2">The sequence shown here is derived from an EMBL/GenBank/DDBJ whole genome shotgun (WGS) entry which is preliminary data.</text>
</comment>
<accession>A0A0F9KSX2</accession>
<organism evidence="2">
    <name type="scientific">marine sediment metagenome</name>
    <dbReference type="NCBI Taxonomy" id="412755"/>
    <lineage>
        <taxon>unclassified sequences</taxon>
        <taxon>metagenomes</taxon>
        <taxon>ecological metagenomes</taxon>
    </lineage>
</organism>
<dbReference type="AlphaFoldDB" id="A0A0F9KSX2"/>
<dbReference type="EMBL" id="LAZR01008574">
    <property type="protein sequence ID" value="KKM77896.1"/>
    <property type="molecule type" value="Genomic_DNA"/>
</dbReference>
<keyword evidence="1" id="KW-1133">Transmembrane helix</keyword>
<reference evidence="2" key="1">
    <citation type="journal article" date="2015" name="Nature">
        <title>Complex archaea that bridge the gap between prokaryotes and eukaryotes.</title>
        <authorList>
            <person name="Spang A."/>
            <person name="Saw J.H."/>
            <person name="Jorgensen S.L."/>
            <person name="Zaremba-Niedzwiedzka K."/>
            <person name="Martijn J."/>
            <person name="Lind A.E."/>
            <person name="van Eijk R."/>
            <person name="Schleper C."/>
            <person name="Guy L."/>
            <person name="Ettema T.J."/>
        </authorList>
    </citation>
    <scope>NUCLEOTIDE SEQUENCE</scope>
</reference>
<keyword evidence="1" id="KW-0472">Membrane</keyword>
<name>A0A0F9KSX2_9ZZZZ</name>
<keyword evidence="1" id="KW-0812">Transmembrane</keyword>
<sequence>MKLFLRIVKRFFILKGEEISDFITIEGKAILITLGTISLAIIITLNEIILLTFAFLIISGFLSLIIIIIKRWLYSNWAEATEIETDKWN</sequence>
<evidence type="ECO:0000256" key="1">
    <source>
        <dbReference type="SAM" id="Phobius"/>
    </source>
</evidence>
<protein>
    <submittedName>
        <fullName evidence="2">Uncharacterized protein</fullName>
    </submittedName>
</protein>
<gene>
    <name evidence="2" type="ORF">LCGC14_1365310</name>
</gene>
<feature type="transmembrane region" description="Helical" evidence="1">
    <location>
        <begin position="48"/>
        <end position="69"/>
    </location>
</feature>
<feature type="transmembrane region" description="Helical" evidence="1">
    <location>
        <begin position="21"/>
        <end position="42"/>
    </location>
</feature>
<proteinExistence type="predicted"/>